<dbReference type="GO" id="GO:0016887">
    <property type="term" value="F:ATP hydrolysis activity"/>
    <property type="evidence" value="ECO:0007669"/>
    <property type="project" value="InterPro"/>
</dbReference>
<dbReference type="EMBL" id="CAJGYO010000017">
    <property type="protein sequence ID" value="CAD6332657.1"/>
    <property type="molecule type" value="Genomic_DNA"/>
</dbReference>
<dbReference type="Pfam" id="PF25568">
    <property type="entry name" value="AAA_lid_At3g28540"/>
    <property type="match status" value="1"/>
</dbReference>
<dbReference type="FunFam" id="3.40.50.300:FF:001122">
    <property type="entry name" value="AAA-ATPase ASD, mitochondrial"/>
    <property type="match status" value="1"/>
</dbReference>
<protein>
    <recommendedName>
        <fullName evidence="9">AAA+ ATPase domain-containing protein</fullName>
    </recommendedName>
</protein>
<comment type="catalytic activity">
    <reaction evidence="6">
        <text>ATP + H2O = ADP + phosphate + H(+)</text>
        <dbReference type="Rhea" id="RHEA:13065"/>
        <dbReference type="ChEBI" id="CHEBI:15377"/>
        <dbReference type="ChEBI" id="CHEBI:15378"/>
        <dbReference type="ChEBI" id="CHEBI:30616"/>
        <dbReference type="ChEBI" id="CHEBI:43474"/>
        <dbReference type="ChEBI" id="CHEBI:456216"/>
    </reaction>
</comment>
<organism evidence="10 11">
    <name type="scientific">Miscanthus lutarioriparius</name>
    <dbReference type="NCBI Taxonomy" id="422564"/>
    <lineage>
        <taxon>Eukaryota</taxon>
        <taxon>Viridiplantae</taxon>
        <taxon>Streptophyta</taxon>
        <taxon>Embryophyta</taxon>
        <taxon>Tracheophyta</taxon>
        <taxon>Spermatophyta</taxon>
        <taxon>Magnoliopsida</taxon>
        <taxon>Liliopsida</taxon>
        <taxon>Poales</taxon>
        <taxon>Poaceae</taxon>
        <taxon>PACMAD clade</taxon>
        <taxon>Panicoideae</taxon>
        <taxon>Andropogonodae</taxon>
        <taxon>Andropogoneae</taxon>
        <taxon>Saccharinae</taxon>
        <taxon>Miscanthus</taxon>
    </lineage>
</organism>
<comment type="cofactor">
    <cofactor evidence="1">
        <name>Mg(2+)</name>
        <dbReference type="ChEBI" id="CHEBI:18420"/>
    </cofactor>
</comment>
<evidence type="ECO:0000313" key="10">
    <source>
        <dbReference type="EMBL" id="CAD6332657.1"/>
    </source>
</evidence>
<dbReference type="Gene3D" id="6.10.280.40">
    <property type="match status" value="1"/>
</dbReference>
<evidence type="ECO:0000256" key="8">
    <source>
        <dbReference type="SAM" id="MobiDB-lite"/>
    </source>
</evidence>
<dbReference type="InterPro" id="IPR003959">
    <property type="entry name" value="ATPase_AAA_core"/>
</dbReference>
<dbReference type="PROSITE" id="PS00674">
    <property type="entry name" value="AAA"/>
    <property type="match status" value="1"/>
</dbReference>
<accession>A0A811RS71</accession>
<dbReference type="Proteomes" id="UP000604825">
    <property type="component" value="Unassembled WGS sequence"/>
</dbReference>
<dbReference type="InterPro" id="IPR027417">
    <property type="entry name" value="P-loop_NTPase"/>
</dbReference>
<evidence type="ECO:0000313" key="11">
    <source>
        <dbReference type="Proteomes" id="UP000604825"/>
    </source>
</evidence>
<feature type="region of interest" description="Disordered" evidence="8">
    <location>
        <begin position="308"/>
        <end position="327"/>
    </location>
</feature>
<evidence type="ECO:0000259" key="9">
    <source>
        <dbReference type="SMART" id="SM00382"/>
    </source>
</evidence>
<dbReference type="OrthoDB" id="10251412at2759"/>
<comment type="similarity">
    <text evidence="2">Belongs to the AAA ATPase family. BCS1 subfamily.</text>
</comment>
<evidence type="ECO:0000256" key="1">
    <source>
        <dbReference type="ARBA" id="ARBA00001946"/>
    </source>
</evidence>
<dbReference type="InterPro" id="IPR025753">
    <property type="entry name" value="AAA_N_dom"/>
</dbReference>
<dbReference type="PANTHER" id="PTHR23070">
    <property type="entry name" value="BCS1 AAA-TYPE ATPASE"/>
    <property type="match status" value="1"/>
</dbReference>
<dbReference type="CDD" id="cd19510">
    <property type="entry name" value="RecA-like_BCS1"/>
    <property type="match status" value="1"/>
</dbReference>
<dbReference type="Gene3D" id="3.40.50.300">
    <property type="entry name" value="P-loop containing nucleotide triphosphate hydrolases"/>
    <property type="match status" value="1"/>
</dbReference>
<evidence type="ECO:0000256" key="7">
    <source>
        <dbReference type="RuleBase" id="RU003651"/>
    </source>
</evidence>
<feature type="region of interest" description="Disordered" evidence="8">
    <location>
        <begin position="448"/>
        <end position="473"/>
    </location>
</feature>
<evidence type="ECO:0000256" key="2">
    <source>
        <dbReference type="ARBA" id="ARBA00007448"/>
    </source>
</evidence>
<comment type="caution">
    <text evidence="10">The sequence shown here is derived from an EMBL/GenBank/DDBJ whole genome shotgun (WGS) entry which is preliminary data.</text>
</comment>
<gene>
    <name evidence="10" type="ORF">NCGR_LOCUS56755</name>
</gene>
<keyword evidence="4 7" id="KW-0067">ATP-binding</keyword>
<keyword evidence="5" id="KW-0460">Magnesium</keyword>
<dbReference type="InterPro" id="IPR003960">
    <property type="entry name" value="ATPase_AAA_CS"/>
</dbReference>
<evidence type="ECO:0000256" key="5">
    <source>
        <dbReference type="ARBA" id="ARBA00022842"/>
    </source>
</evidence>
<dbReference type="AlphaFoldDB" id="A0A811RS71"/>
<feature type="domain" description="AAA+ ATPase" evidence="9">
    <location>
        <begin position="239"/>
        <end position="382"/>
    </location>
</feature>
<reference evidence="10" key="1">
    <citation type="submission" date="2020-10" db="EMBL/GenBank/DDBJ databases">
        <authorList>
            <person name="Han B."/>
            <person name="Lu T."/>
            <person name="Zhao Q."/>
            <person name="Huang X."/>
            <person name="Zhao Y."/>
        </authorList>
    </citation>
    <scope>NUCLEOTIDE SEQUENCE</scope>
</reference>
<sequence length="473" mass="54215">MASYDKAFESYKKALTTAASVAASMMLVRSVVNEVVPPELRELLFSGFGYLRSRTTSDHTIIVEKKNDGFGNNHVFCAVKTYLATRMNTDIQQRLRVSSMDENDKMMVSMDDGDEMLDVYEGTEFKWCLVCKDNNSNDSLNGSQNESQFFELTFNKKHKDKALRSYLPFILATAKAIKAQERTLMIHMTEYGNWSPIDLHHPSTFDTLAMDHKLKQSIIDDLNRFMKRKDYYKKIGKAWKRGYLLYGPPGTGKSSLIAAMANHLRFDIYDLELTAVMSNSDLRRLLVGMDNRSILVIEDIDCTIELKQREEGEGHEESNSTEQNKGEGKVTLSGLLNFVDGLWSTSGEERIIVFTTNYKERLDPALLRPGRMDMHIYMGYCTPESFQILANNYHSIEYHDTYPEIEKLIKEVTVTPAEVAEVLMRNDDTDVVLHDLVEFLKSKMKDANEIKTEHKEANSQLDEKKDDKDNDKN</sequence>
<dbReference type="SMART" id="SM00382">
    <property type="entry name" value="AAA"/>
    <property type="match status" value="1"/>
</dbReference>
<evidence type="ECO:0000256" key="4">
    <source>
        <dbReference type="ARBA" id="ARBA00022840"/>
    </source>
</evidence>
<dbReference type="InterPro" id="IPR058017">
    <property type="entry name" value="At3g28540-like_C"/>
</dbReference>
<dbReference type="Pfam" id="PF00004">
    <property type="entry name" value="AAA"/>
    <property type="match status" value="1"/>
</dbReference>
<dbReference type="Pfam" id="PF14363">
    <property type="entry name" value="AAA_assoc"/>
    <property type="match status" value="1"/>
</dbReference>
<dbReference type="SUPFAM" id="SSF52540">
    <property type="entry name" value="P-loop containing nucleoside triphosphate hydrolases"/>
    <property type="match status" value="1"/>
</dbReference>
<evidence type="ECO:0000256" key="6">
    <source>
        <dbReference type="ARBA" id="ARBA00049360"/>
    </source>
</evidence>
<dbReference type="GO" id="GO:0006950">
    <property type="term" value="P:response to stress"/>
    <property type="evidence" value="ECO:0007669"/>
    <property type="project" value="UniProtKB-ARBA"/>
</dbReference>
<dbReference type="GO" id="GO:0005524">
    <property type="term" value="F:ATP binding"/>
    <property type="evidence" value="ECO:0007669"/>
    <property type="project" value="UniProtKB-KW"/>
</dbReference>
<dbReference type="InterPro" id="IPR050747">
    <property type="entry name" value="Mitochondrial_chaperone_BCS1"/>
</dbReference>
<proteinExistence type="inferred from homology"/>
<keyword evidence="11" id="KW-1185">Reference proteome</keyword>
<name>A0A811RS71_9POAL</name>
<evidence type="ECO:0000256" key="3">
    <source>
        <dbReference type="ARBA" id="ARBA00022741"/>
    </source>
</evidence>
<dbReference type="InterPro" id="IPR003593">
    <property type="entry name" value="AAA+_ATPase"/>
</dbReference>
<keyword evidence="3 7" id="KW-0547">Nucleotide-binding</keyword>